<feature type="compositionally biased region" description="Low complexity" evidence="1">
    <location>
        <begin position="85"/>
        <end position="101"/>
    </location>
</feature>
<feature type="compositionally biased region" description="Low complexity" evidence="1">
    <location>
        <begin position="447"/>
        <end position="456"/>
    </location>
</feature>
<feature type="region of interest" description="Disordered" evidence="1">
    <location>
        <begin position="431"/>
        <end position="467"/>
    </location>
</feature>
<sequence length="690" mass="75803">MVPTQSQSTSKRKLPEDSNPLLAAAKRLKSDQGKGASGKRKAQHGNEQSGGLLIVHAPEPFSRPSSAQGQASRHTSQPPPDRRPPSSQSQHPIPTQSSSQPNLQPSKKLRAGSQPPSSFAQPIPQASSSRPPLSKVALSQAIRASSTDGAVERDVREMEDEADRLRRESRARYVDPSLRPGSAQPEDTPANHSTRHNRKVVDTRQRIPVEESPMIARNKALREGAMAAIRAISEEPETEEQRGRNPSSTTPNGKGHKRKSSVSGRGKRISASFEATGAFTEPHKSVSHESFYKHIDVDLPESERLRQLFIWCHSRCTAQDTSAPSSSKVDLPPLSARAALLLKDVLKMELRSLADKQVDLNPYSGPSSSQAGPSKTPQMKENEQNVSNRRWEAVYSGDIRKMEDEEAAWKEVDSFYDTFVKKERTRIDNRKRDLESVASHSHDGAKSAKAQGKQKATVNGDDQDLTWLPSEQHLPESQRSIVGLCKSLLSIPQARGEERVVGPGSGQSLSRIEKEQAEERLKQRYADLQFNLDQVHSYVNTARAATRVAEAELDKRYRVLSMALSAKLGEGQQPSPFPSTSSSSSNAAAQTLKGYLPDNASHPQPRSQSQDPRDLFRALAHVDSERPPQKIGDEVRRAARELQRIGEAGGAAVGSRRLTLPPSGQTPRKVPGTPRRGNTPGRDRERTPGR</sequence>
<feature type="compositionally biased region" description="Basic and acidic residues" evidence="1">
    <location>
        <begin position="163"/>
        <end position="173"/>
    </location>
</feature>
<organism evidence="2 3">
    <name type="scientific">Paramarasmius palmivorus</name>
    <dbReference type="NCBI Taxonomy" id="297713"/>
    <lineage>
        <taxon>Eukaryota</taxon>
        <taxon>Fungi</taxon>
        <taxon>Dikarya</taxon>
        <taxon>Basidiomycota</taxon>
        <taxon>Agaricomycotina</taxon>
        <taxon>Agaricomycetes</taxon>
        <taxon>Agaricomycetidae</taxon>
        <taxon>Agaricales</taxon>
        <taxon>Marasmiineae</taxon>
        <taxon>Marasmiaceae</taxon>
        <taxon>Paramarasmius</taxon>
    </lineage>
</organism>
<feature type="compositionally biased region" description="Polar residues" evidence="1">
    <location>
        <begin position="63"/>
        <end position="73"/>
    </location>
</feature>
<feature type="compositionally biased region" description="Basic residues" evidence="1">
    <location>
        <begin position="254"/>
        <end position="268"/>
    </location>
</feature>
<dbReference type="Pfam" id="PF08202">
    <property type="entry name" value="MIS13"/>
    <property type="match status" value="1"/>
</dbReference>
<dbReference type="GO" id="GO:0007059">
    <property type="term" value="P:chromosome segregation"/>
    <property type="evidence" value="ECO:0007669"/>
    <property type="project" value="InterPro"/>
</dbReference>
<feature type="region of interest" description="Disordered" evidence="1">
    <location>
        <begin position="1"/>
        <end position="268"/>
    </location>
</feature>
<protein>
    <submittedName>
        <fullName evidence="2">Uncharacterized protein</fullName>
    </submittedName>
</protein>
<dbReference type="GO" id="GO:0000444">
    <property type="term" value="C:MIS12/MIND type complex"/>
    <property type="evidence" value="ECO:0007669"/>
    <property type="project" value="InterPro"/>
</dbReference>
<dbReference type="PANTHER" id="PTHR14778:SF2">
    <property type="entry name" value="KINETOCHORE-ASSOCIATED PROTEIN DSN1 HOMOLOG"/>
    <property type="match status" value="1"/>
</dbReference>
<feature type="compositionally biased region" description="Polar residues" evidence="1">
    <location>
        <begin position="364"/>
        <end position="377"/>
    </location>
</feature>
<evidence type="ECO:0000256" key="1">
    <source>
        <dbReference type="SAM" id="MobiDB-lite"/>
    </source>
</evidence>
<feature type="compositionally biased region" description="Polar residues" evidence="1">
    <location>
        <begin position="601"/>
        <end position="610"/>
    </location>
</feature>
<feature type="compositionally biased region" description="Basic and acidic residues" evidence="1">
    <location>
        <begin position="199"/>
        <end position="209"/>
    </location>
</feature>
<dbReference type="InterPro" id="IPR013218">
    <property type="entry name" value="Dsn1/Mis13"/>
</dbReference>
<gene>
    <name evidence="2" type="ORF">VNI00_001875</name>
</gene>
<evidence type="ECO:0000313" key="2">
    <source>
        <dbReference type="EMBL" id="KAK7058244.1"/>
    </source>
</evidence>
<proteinExistence type="predicted"/>
<dbReference type="Proteomes" id="UP001383192">
    <property type="component" value="Unassembled WGS sequence"/>
</dbReference>
<comment type="caution">
    <text evidence="2">The sequence shown here is derived from an EMBL/GenBank/DDBJ whole genome shotgun (WGS) entry which is preliminary data.</text>
</comment>
<keyword evidence="3" id="KW-1185">Reference proteome</keyword>
<dbReference type="AlphaFoldDB" id="A0AAW0E2G6"/>
<feature type="compositionally biased region" description="Basic and acidic residues" evidence="1">
    <location>
        <begin position="431"/>
        <end position="446"/>
    </location>
</feature>
<dbReference type="PANTHER" id="PTHR14778">
    <property type="entry name" value="KINETOCHORE-ASSOCIATED PROTEIN DSN1 HOMOLOG"/>
    <property type="match status" value="1"/>
</dbReference>
<name>A0AAW0E2G6_9AGAR</name>
<reference evidence="2 3" key="1">
    <citation type="submission" date="2024-01" db="EMBL/GenBank/DDBJ databases">
        <title>A draft genome for a cacao thread blight-causing isolate of Paramarasmius palmivorus.</title>
        <authorList>
            <person name="Baruah I.K."/>
            <person name="Bukari Y."/>
            <person name="Amoako-Attah I."/>
            <person name="Meinhardt L.W."/>
            <person name="Bailey B.A."/>
            <person name="Cohen S.P."/>
        </authorList>
    </citation>
    <scope>NUCLEOTIDE SEQUENCE [LARGE SCALE GENOMIC DNA]</scope>
    <source>
        <strain evidence="2 3">GH-12</strain>
    </source>
</reference>
<evidence type="ECO:0000313" key="3">
    <source>
        <dbReference type="Proteomes" id="UP001383192"/>
    </source>
</evidence>
<feature type="region of interest" description="Disordered" evidence="1">
    <location>
        <begin position="357"/>
        <end position="387"/>
    </location>
</feature>
<dbReference type="EMBL" id="JAYKXP010000005">
    <property type="protein sequence ID" value="KAK7058244.1"/>
    <property type="molecule type" value="Genomic_DNA"/>
</dbReference>
<feature type="compositionally biased region" description="Basic and acidic residues" evidence="1">
    <location>
        <begin position="681"/>
        <end position="690"/>
    </location>
</feature>
<feature type="compositionally biased region" description="Polar residues" evidence="1">
    <location>
        <begin position="114"/>
        <end position="131"/>
    </location>
</feature>
<feature type="region of interest" description="Disordered" evidence="1">
    <location>
        <begin position="569"/>
        <end position="588"/>
    </location>
</feature>
<dbReference type="GO" id="GO:0051301">
    <property type="term" value="P:cell division"/>
    <property type="evidence" value="ECO:0007669"/>
    <property type="project" value="InterPro"/>
</dbReference>
<accession>A0AAW0E2G6</accession>
<feature type="region of interest" description="Disordered" evidence="1">
    <location>
        <begin position="595"/>
        <end position="690"/>
    </location>
</feature>
<feature type="compositionally biased region" description="Basic and acidic residues" evidence="1">
    <location>
        <begin position="611"/>
        <end position="644"/>
    </location>
</feature>